<dbReference type="Proteomes" id="UP001500305">
    <property type="component" value="Unassembled WGS sequence"/>
</dbReference>
<proteinExistence type="predicted"/>
<keyword evidence="2" id="KW-1185">Reference proteome</keyword>
<name>A0ABN3ERT1_9ACTN</name>
<comment type="caution">
    <text evidence="1">The sequence shown here is derived from an EMBL/GenBank/DDBJ whole genome shotgun (WGS) entry which is preliminary data.</text>
</comment>
<reference evidence="1 2" key="1">
    <citation type="journal article" date="2019" name="Int. J. Syst. Evol. Microbiol.">
        <title>The Global Catalogue of Microorganisms (GCM) 10K type strain sequencing project: providing services to taxonomists for standard genome sequencing and annotation.</title>
        <authorList>
            <consortium name="The Broad Institute Genomics Platform"/>
            <consortium name="The Broad Institute Genome Sequencing Center for Infectious Disease"/>
            <person name="Wu L."/>
            <person name="Ma J."/>
        </authorList>
    </citation>
    <scope>NUCLEOTIDE SEQUENCE [LARGE SCALE GENOMIC DNA]</scope>
    <source>
        <strain evidence="1 2">JCM 7356</strain>
    </source>
</reference>
<sequence>MSTDNASPLQPRATGFWLTDRELRARLHMAVEELVTMITHALRDDVKLVDALESFAAEECGNAGLDAAYVPLIQAHAAHIIANWTIDQTAIGPLDLQLLFGLDDFVKLPGKVQSALLDQYTADESQWEDFAPSLGPDLYLDRYDELMGG</sequence>
<accession>A0ABN3ERT1</accession>
<dbReference type="EMBL" id="BAAATR010000034">
    <property type="protein sequence ID" value="GAA2267344.1"/>
    <property type="molecule type" value="Genomic_DNA"/>
</dbReference>
<evidence type="ECO:0000313" key="1">
    <source>
        <dbReference type="EMBL" id="GAA2267344.1"/>
    </source>
</evidence>
<gene>
    <name evidence="1" type="ORF">GCM10010430_60680</name>
</gene>
<organism evidence="1 2">
    <name type="scientific">Kitasatospora cystarginea</name>
    <dbReference type="NCBI Taxonomy" id="58350"/>
    <lineage>
        <taxon>Bacteria</taxon>
        <taxon>Bacillati</taxon>
        <taxon>Actinomycetota</taxon>
        <taxon>Actinomycetes</taxon>
        <taxon>Kitasatosporales</taxon>
        <taxon>Streptomycetaceae</taxon>
        <taxon>Kitasatospora</taxon>
    </lineage>
</organism>
<protein>
    <submittedName>
        <fullName evidence="1">Uncharacterized protein</fullName>
    </submittedName>
</protein>
<evidence type="ECO:0000313" key="2">
    <source>
        <dbReference type="Proteomes" id="UP001500305"/>
    </source>
</evidence>
<dbReference type="RefSeq" id="WP_344639719.1">
    <property type="nucleotide sequence ID" value="NZ_BAAATR010000034.1"/>
</dbReference>